<dbReference type="Pfam" id="PF03466">
    <property type="entry name" value="LysR_substrate"/>
    <property type="match status" value="1"/>
</dbReference>
<keyword evidence="4" id="KW-0804">Transcription</keyword>
<evidence type="ECO:0000256" key="3">
    <source>
        <dbReference type="ARBA" id="ARBA00023125"/>
    </source>
</evidence>
<dbReference type="InterPro" id="IPR005119">
    <property type="entry name" value="LysR_subst-bd"/>
</dbReference>
<dbReference type="AlphaFoldDB" id="A0A645CF74"/>
<feature type="domain" description="LysR substrate-binding" evidence="5">
    <location>
        <begin position="1"/>
        <end position="99"/>
    </location>
</feature>
<dbReference type="PANTHER" id="PTHR30126">
    <property type="entry name" value="HTH-TYPE TRANSCRIPTIONAL REGULATOR"/>
    <property type="match status" value="1"/>
</dbReference>
<keyword evidence="3" id="KW-0238">DNA-binding</keyword>
<evidence type="ECO:0000313" key="6">
    <source>
        <dbReference type="EMBL" id="MPM75626.1"/>
    </source>
</evidence>
<sequence length="103" mass="11424">MREQGSGTREASDAAVLPHLGGYQRSIELGSSEAIRNAAALGLGIACLSRFVIDDYVRDGRLMVLDSEMPRTERQCYWVVHRDKHFTPALKAFVTLLETSARS</sequence>
<name>A0A645CF74_9ZZZZ</name>
<evidence type="ECO:0000256" key="4">
    <source>
        <dbReference type="ARBA" id="ARBA00023163"/>
    </source>
</evidence>
<comment type="caution">
    <text evidence="6">The sequence shown here is derived from an EMBL/GenBank/DDBJ whole genome shotgun (WGS) entry which is preliminary data.</text>
</comment>
<dbReference type="GO" id="GO:0006355">
    <property type="term" value="P:regulation of DNA-templated transcription"/>
    <property type="evidence" value="ECO:0007669"/>
    <property type="project" value="TreeGrafter"/>
</dbReference>
<gene>
    <name evidence="6" type="ORF">SDC9_122620</name>
</gene>
<comment type="similarity">
    <text evidence="1">Belongs to the LysR transcriptional regulatory family.</text>
</comment>
<dbReference type="GO" id="GO:0000976">
    <property type="term" value="F:transcription cis-regulatory region binding"/>
    <property type="evidence" value="ECO:0007669"/>
    <property type="project" value="TreeGrafter"/>
</dbReference>
<evidence type="ECO:0000256" key="2">
    <source>
        <dbReference type="ARBA" id="ARBA00023015"/>
    </source>
</evidence>
<proteinExistence type="inferred from homology"/>
<evidence type="ECO:0000259" key="5">
    <source>
        <dbReference type="Pfam" id="PF03466"/>
    </source>
</evidence>
<accession>A0A645CF74</accession>
<reference evidence="6" key="1">
    <citation type="submission" date="2019-08" db="EMBL/GenBank/DDBJ databases">
        <authorList>
            <person name="Kucharzyk K."/>
            <person name="Murdoch R.W."/>
            <person name="Higgins S."/>
            <person name="Loffler F."/>
        </authorList>
    </citation>
    <scope>NUCLEOTIDE SEQUENCE</scope>
</reference>
<dbReference type="PANTHER" id="PTHR30126:SF94">
    <property type="entry name" value="LYSR FAMILY TRANSCRIPTIONAL REGULATOR"/>
    <property type="match status" value="1"/>
</dbReference>
<evidence type="ECO:0000256" key="1">
    <source>
        <dbReference type="ARBA" id="ARBA00009437"/>
    </source>
</evidence>
<organism evidence="6">
    <name type="scientific">bioreactor metagenome</name>
    <dbReference type="NCBI Taxonomy" id="1076179"/>
    <lineage>
        <taxon>unclassified sequences</taxon>
        <taxon>metagenomes</taxon>
        <taxon>ecological metagenomes</taxon>
    </lineage>
</organism>
<dbReference type="SUPFAM" id="SSF53850">
    <property type="entry name" value="Periplasmic binding protein-like II"/>
    <property type="match status" value="1"/>
</dbReference>
<dbReference type="Gene3D" id="3.40.190.290">
    <property type="match status" value="1"/>
</dbReference>
<protein>
    <recommendedName>
        <fullName evidence="5">LysR substrate-binding domain-containing protein</fullName>
    </recommendedName>
</protein>
<dbReference type="EMBL" id="VSSQ01026752">
    <property type="protein sequence ID" value="MPM75626.1"/>
    <property type="molecule type" value="Genomic_DNA"/>
</dbReference>
<keyword evidence="2" id="KW-0805">Transcription regulation</keyword>